<dbReference type="GO" id="GO:0003676">
    <property type="term" value="F:nucleic acid binding"/>
    <property type="evidence" value="ECO:0007669"/>
    <property type="project" value="InterPro"/>
</dbReference>
<sequence length="201" mass="21323">MEDRAPRERQGGSSPSPDRRRSGTAFECHRPGHFRRDCPNRSRARSASPPLSNRTGTDTKHVSFKSSPTVGAATRVIPSIRSGAMGYGESAWRIPVKVNGVDLSAVVDTAAAITILSESIDGSMSPRPEVLSHVDVNLAGGGATMSVGSLGPVQLEIGGDRVEHCVYVAPLQDDMLLGIDFLQDYGVRLHCGTGELQLGDS</sequence>
<dbReference type="GO" id="GO:0008270">
    <property type="term" value="F:zinc ion binding"/>
    <property type="evidence" value="ECO:0007669"/>
    <property type="project" value="InterPro"/>
</dbReference>
<dbReference type="CDD" id="cd00303">
    <property type="entry name" value="retropepsin_like"/>
    <property type="match status" value="1"/>
</dbReference>
<gene>
    <name evidence="3" type="primary">LOC111109107</name>
</gene>
<proteinExistence type="predicted"/>
<protein>
    <submittedName>
        <fullName evidence="3">Uncharacterized protein LOC111109107</fullName>
    </submittedName>
</protein>
<dbReference type="RefSeq" id="XP_022300901.1">
    <property type="nucleotide sequence ID" value="XM_022445193.1"/>
</dbReference>
<dbReference type="SUPFAM" id="SSF50630">
    <property type="entry name" value="Acid proteases"/>
    <property type="match status" value="1"/>
</dbReference>
<dbReference type="Gene3D" id="4.10.60.10">
    <property type="entry name" value="Zinc finger, CCHC-type"/>
    <property type="match status" value="1"/>
</dbReference>
<dbReference type="AlphaFoldDB" id="A0A8B8BD34"/>
<dbReference type="Proteomes" id="UP000694844">
    <property type="component" value="Chromosome 8"/>
</dbReference>
<name>A0A8B8BD34_CRAVI</name>
<evidence type="ECO:0000256" key="1">
    <source>
        <dbReference type="SAM" id="MobiDB-lite"/>
    </source>
</evidence>
<dbReference type="InterPro" id="IPR036875">
    <property type="entry name" value="Znf_CCHC_sf"/>
</dbReference>
<evidence type="ECO:0000313" key="3">
    <source>
        <dbReference type="RefSeq" id="XP_022300901.1"/>
    </source>
</evidence>
<keyword evidence="2" id="KW-1185">Reference proteome</keyword>
<dbReference type="InterPro" id="IPR021109">
    <property type="entry name" value="Peptidase_aspartic_dom_sf"/>
</dbReference>
<dbReference type="KEGG" id="cvn:111109107"/>
<dbReference type="Gene3D" id="2.40.70.10">
    <property type="entry name" value="Acid Proteases"/>
    <property type="match status" value="1"/>
</dbReference>
<feature type="region of interest" description="Disordered" evidence="1">
    <location>
        <begin position="1"/>
        <end position="65"/>
    </location>
</feature>
<feature type="compositionally biased region" description="Basic and acidic residues" evidence="1">
    <location>
        <begin position="1"/>
        <end position="10"/>
    </location>
</feature>
<dbReference type="SUPFAM" id="SSF57756">
    <property type="entry name" value="Retrovirus zinc finger-like domains"/>
    <property type="match status" value="1"/>
</dbReference>
<dbReference type="OrthoDB" id="3439159at2759"/>
<organism evidence="2 3">
    <name type="scientific">Crassostrea virginica</name>
    <name type="common">Eastern oyster</name>
    <dbReference type="NCBI Taxonomy" id="6565"/>
    <lineage>
        <taxon>Eukaryota</taxon>
        <taxon>Metazoa</taxon>
        <taxon>Spiralia</taxon>
        <taxon>Lophotrochozoa</taxon>
        <taxon>Mollusca</taxon>
        <taxon>Bivalvia</taxon>
        <taxon>Autobranchia</taxon>
        <taxon>Pteriomorphia</taxon>
        <taxon>Ostreida</taxon>
        <taxon>Ostreoidea</taxon>
        <taxon>Ostreidae</taxon>
        <taxon>Crassostrea</taxon>
    </lineage>
</organism>
<accession>A0A8B8BD34</accession>
<dbReference type="GeneID" id="111109107"/>
<evidence type="ECO:0000313" key="2">
    <source>
        <dbReference type="Proteomes" id="UP000694844"/>
    </source>
</evidence>
<feature type="compositionally biased region" description="Basic and acidic residues" evidence="1">
    <location>
        <begin position="17"/>
        <end position="40"/>
    </location>
</feature>
<reference evidence="3" key="1">
    <citation type="submission" date="2025-08" db="UniProtKB">
        <authorList>
            <consortium name="RefSeq"/>
        </authorList>
    </citation>
    <scope>IDENTIFICATION</scope>
    <source>
        <tissue evidence="3">Whole sample</tissue>
    </source>
</reference>
<feature type="compositionally biased region" description="Low complexity" evidence="1">
    <location>
        <begin position="45"/>
        <end position="54"/>
    </location>
</feature>
<dbReference type="Pfam" id="PF13975">
    <property type="entry name" value="gag-asp_proteas"/>
    <property type="match status" value="1"/>
</dbReference>